<dbReference type="Proteomes" id="UP000041254">
    <property type="component" value="Unassembled WGS sequence"/>
</dbReference>
<reference evidence="1 2" key="1">
    <citation type="submission" date="2014-11" db="EMBL/GenBank/DDBJ databases">
        <authorList>
            <person name="Zhu J."/>
            <person name="Qi W."/>
            <person name="Song R."/>
        </authorList>
    </citation>
    <scope>NUCLEOTIDE SEQUENCE [LARGE SCALE GENOMIC DNA]</scope>
</reference>
<name>A0A0G4FT11_VITBC</name>
<accession>A0A0G4FT11</accession>
<organism evidence="1 2">
    <name type="scientific">Vitrella brassicaformis (strain CCMP3155)</name>
    <dbReference type="NCBI Taxonomy" id="1169540"/>
    <lineage>
        <taxon>Eukaryota</taxon>
        <taxon>Sar</taxon>
        <taxon>Alveolata</taxon>
        <taxon>Colpodellida</taxon>
        <taxon>Vitrellaceae</taxon>
        <taxon>Vitrella</taxon>
    </lineage>
</organism>
<dbReference type="InParanoid" id="A0A0G4FT11"/>
<dbReference type="VEuPathDB" id="CryptoDB:Vbra_16130"/>
<evidence type="ECO:0000313" key="1">
    <source>
        <dbReference type="EMBL" id="CEM17815.1"/>
    </source>
</evidence>
<gene>
    <name evidence="1" type="ORF">Vbra_16130</name>
</gene>
<sequence>MAIDIPSYISLKVRMTPRSSESFVVVASPLDDRPSADQTAHTAAAAMDGCRLAVVVSPCVDTDGLGSLKEVLM</sequence>
<dbReference type="AlphaFoldDB" id="A0A0G4FT11"/>
<proteinExistence type="predicted"/>
<keyword evidence="2" id="KW-1185">Reference proteome</keyword>
<dbReference type="EMBL" id="CDMY01000497">
    <property type="protein sequence ID" value="CEM17815.1"/>
    <property type="molecule type" value="Genomic_DNA"/>
</dbReference>
<protein>
    <submittedName>
        <fullName evidence="1">Uncharacterized protein</fullName>
    </submittedName>
</protein>
<evidence type="ECO:0000313" key="2">
    <source>
        <dbReference type="Proteomes" id="UP000041254"/>
    </source>
</evidence>